<dbReference type="Gene3D" id="3.30.505.10">
    <property type="entry name" value="SH2 domain"/>
    <property type="match status" value="1"/>
</dbReference>
<evidence type="ECO:0000313" key="4">
    <source>
        <dbReference type="WBParaSite" id="nRc.2.0.1.t25971-RA"/>
    </source>
</evidence>
<accession>A0A915JIR1</accession>
<dbReference type="SUPFAM" id="SSF55550">
    <property type="entry name" value="SH2 domain"/>
    <property type="match status" value="1"/>
</dbReference>
<dbReference type="GO" id="GO:0030971">
    <property type="term" value="F:receptor tyrosine kinase binding"/>
    <property type="evidence" value="ECO:0007669"/>
    <property type="project" value="TreeGrafter"/>
</dbReference>
<dbReference type="InterPro" id="IPR051184">
    <property type="entry name" value="Tyrosine-phos_adapter"/>
</dbReference>
<evidence type="ECO:0000259" key="2">
    <source>
        <dbReference type="Pfam" id="PF00017"/>
    </source>
</evidence>
<keyword evidence="1" id="KW-0727">SH2 domain</keyword>
<dbReference type="GO" id="GO:0016477">
    <property type="term" value="P:cell migration"/>
    <property type="evidence" value="ECO:0007669"/>
    <property type="project" value="TreeGrafter"/>
</dbReference>
<dbReference type="PANTHER" id="PTHR19969">
    <property type="entry name" value="SH2-SH3 ADAPTOR PROTEIN-RELATED"/>
    <property type="match status" value="1"/>
</dbReference>
<dbReference type="InterPro" id="IPR036860">
    <property type="entry name" value="SH2_dom_sf"/>
</dbReference>
<organism evidence="3 4">
    <name type="scientific">Romanomermis culicivorax</name>
    <name type="common">Nematode worm</name>
    <dbReference type="NCBI Taxonomy" id="13658"/>
    <lineage>
        <taxon>Eukaryota</taxon>
        <taxon>Metazoa</taxon>
        <taxon>Ecdysozoa</taxon>
        <taxon>Nematoda</taxon>
        <taxon>Enoplea</taxon>
        <taxon>Dorylaimia</taxon>
        <taxon>Mermithida</taxon>
        <taxon>Mermithoidea</taxon>
        <taxon>Mermithidae</taxon>
        <taxon>Romanomermis</taxon>
    </lineage>
</organism>
<dbReference type="AlphaFoldDB" id="A0A915JIR1"/>
<dbReference type="GO" id="GO:0048013">
    <property type="term" value="P:ephrin receptor signaling pathway"/>
    <property type="evidence" value="ECO:0007669"/>
    <property type="project" value="TreeGrafter"/>
</dbReference>
<dbReference type="Proteomes" id="UP000887565">
    <property type="component" value="Unplaced"/>
</dbReference>
<proteinExistence type="predicted"/>
<keyword evidence="3" id="KW-1185">Reference proteome</keyword>
<dbReference type="GO" id="GO:0035591">
    <property type="term" value="F:signaling adaptor activity"/>
    <property type="evidence" value="ECO:0007669"/>
    <property type="project" value="TreeGrafter"/>
</dbReference>
<dbReference type="GO" id="GO:0005737">
    <property type="term" value="C:cytoplasm"/>
    <property type="evidence" value="ECO:0007669"/>
    <property type="project" value="TreeGrafter"/>
</dbReference>
<reference evidence="4" key="1">
    <citation type="submission" date="2022-11" db="UniProtKB">
        <authorList>
            <consortium name="WormBaseParasite"/>
        </authorList>
    </citation>
    <scope>IDENTIFICATION</scope>
</reference>
<dbReference type="InterPro" id="IPR000980">
    <property type="entry name" value="SH2"/>
</dbReference>
<dbReference type="PANTHER" id="PTHR19969:SF14">
    <property type="entry name" value="DREADLOCKS, ISOFORM B"/>
    <property type="match status" value="1"/>
</dbReference>
<protein>
    <submittedName>
        <fullName evidence="4">SH2 domain-containing protein</fullName>
    </submittedName>
</protein>
<dbReference type="Pfam" id="PF00017">
    <property type="entry name" value="SH2"/>
    <property type="match status" value="1"/>
</dbReference>
<sequence>SLLLQKILATRLYPSHVDSSEIVVALVVVPGDYSVSLKAAIKNKHFWIRVDQQKFFNIGNRKFSNLDELIKHYMEHPIFTGDRNERLYLIKPLPSTSP</sequence>
<feature type="domain" description="SH2" evidence="2">
    <location>
        <begin position="30"/>
        <end position="73"/>
    </location>
</feature>
<name>A0A915JIR1_ROMCU</name>
<dbReference type="WBParaSite" id="nRc.2.0.1.t25971-RA">
    <property type="protein sequence ID" value="nRc.2.0.1.t25971-RA"/>
    <property type="gene ID" value="nRc.2.0.1.g25971"/>
</dbReference>
<evidence type="ECO:0000313" key="3">
    <source>
        <dbReference type="Proteomes" id="UP000887565"/>
    </source>
</evidence>
<evidence type="ECO:0000256" key="1">
    <source>
        <dbReference type="ARBA" id="ARBA00022999"/>
    </source>
</evidence>